<gene>
    <name evidence="2" type="ORF">R1flu_024721</name>
</gene>
<proteinExistence type="predicted"/>
<organism evidence="2 3">
    <name type="scientific">Riccia fluitans</name>
    <dbReference type="NCBI Taxonomy" id="41844"/>
    <lineage>
        <taxon>Eukaryota</taxon>
        <taxon>Viridiplantae</taxon>
        <taxon>Streptophyta</taxon>
        <taxon>Embryophyta</taxon>
        <taxon>Marchantiophyta</taxon>
        <taxon>Marchantiopsida</taxon>
        <taxon>Marchantiidae</taxon>
        <taxon>Marchantiales</taxon>
        <taxon>Ricciaceae</taxon>
        <taxon>Riccia</taxon>
    </lineage>
</organism>
<reference evidence="2 3" key="1">
    <citation type="submission" date="2024-09" db="EMBL/GenBank/DDBJ databases">
        <title>Chromosome-scale assembly of Riccia fluitans.</title>
        <authorList>
            <person name="Paukszto L."/>
            <person name="Sawicki J."/>
            <person name="Karawczyk K."/>
            <person name="Piernik-Szablinska J."/>
            <person name="Szczecinska M."/>
            <person name="Mazdziarz M."/>
        </authorList>
    </citation>
    <scope>NUCLEOTIDE SEQUENCE [LARGE SCALE GENOMIC DNA]</scope>
    <source>
        <strain evidence="2">Rf_01</strain>
        <tissue evidence="2">Aerial parts of the thallus</tissue>
    </source>
</reference>
<dbReference type="Proteomes" id="UP001605036">
    <property type="component" value="Unassembled WGS sequence"/>
</dbReference>
<protein>
    <submittedName>
        <fullName evidence="2">Uncharacterized protein</fullName>
    </submittedName>
</protein>
<accession>A0ABD1XVQ5</accession>
<name>A0ABD1XVQ5_9MARC</name>
<dbReference type="AlphaFoldDB" id="A0ABD1XVQ5"/>
<dbReference type="EMBL" id="JBHFFA010000007">
    <property type="protein sequence ID" value="KAL2613029.1"/>
    <property type="molecule type" value="Genomic_DNA"/>
</dbReference>
<evidence type="ECO:0000313" key="3">
    <source>
        <dbReference type="Proteomes" id="UP001605036"/>
    </source>
</evidence>
<evidence type="ECO:0000256" key="1">
    <source>
        <dbReference type="SAM" id="Coils"/>
    </source>
</evidence>
<keyword evidence="3" id="KW-1185">Reference proteome</keyword>
<evidence type="ECO:0000313" key="2">
    <source>
        <dbReference type="EMBL" id="KAL2613029.1"/>
    </source>
</evidence>
<feature type="coiled-coil region" evidence="1">
    <location>
        <begin position="43"/>
        <end position="74"/>
    </location>
</feature>
<comment type="caution">
    <text evidence="2">The sequence shown here is derived from an EMBL/GenBank/DDBJ whole genome shotgun (WGS) entry which is preliminary data.</text>
</comment>
<sequence>MEQEETDQPETTYTTYTYVRSKAEIGFTTVLKLLKKYGPKALIKSSQKELEDQKQKVKELVEAEEARKEQVANACKILRTMAAKCFGDRMSEAELEELRSLKKYIKPCCELE</sequence>
<keyword evidence="1" id="KW-0175">Coiled coil</keyword>